<dbReference type="InterPro" id="IPR011431">
    <property type="entry name" value="Trafficking_Pga2"/>
</dbReference>
<organism evidence="3 4">
    <name type="scientific">Taphrina deformans (strain PYCC 5710 / ATCC 11124 / CBS 356.35 / IMI 108563 / JCM 9778 / NBRC 8474)</name>
    <name type="common">Peach leaf curl fungus</name>
    <name type="synonym">Lalaria deformans</name>
    <dbReference type="NCBI Taxonomy" id="1097556"/>
    <lineage>
        <taxon>Eukaryota</taxon>
        <taxon>Fungi</taxon>
        <taxon>Dikarya</taxon>
        <taxon>Ascomycota</taxon>
        <taxon>Taphrinomycotina</taxon>
        <taxon>Taphrinomycetes</taxon>
        <taxon>Taphrinales</taxon>
        <taxon>Taphrinaceae</taxon>
        <taxon>Taphrina</taxon>
    </lineage>
</organism>
<sequence length="143" mass="16444">MSFSQLKDSISFNFKTFVEFFGKQLDPDFVYEPNFSPRNYFAQYGTKDYIRVVIIVGAYALIIRPLIEKGMQKLKDRATAQGQGPQPIPVDLPAWQGKNAEAEDEDLDWGARLRRRAREAQAKQDAEAEDTEMLDSELDKYLD</sequence>
<keyword evidence="2" id="KW-1133">Transmembrane helix</keyword>
<proteinExistence type="predicted"/>
<feature type="transmembrane region" description="Helical" evidence="2">
    <location>
        <begin position="49"/>
        <end position="67"/>
    </location>
</feature>
<keyword evidence="2" id="KW-0812">Transmembrane</keyword>
<keyword evidence="4" id="KW-1185">Reference proteome</keyword>
<protein>
    <submittedName>
        <fullName evidence="3">Uncharacterized protein</fullName>
    </submittedName>
</protein>
<keyword evidence="2" id="KW-0472">Membrane</keyword>
<feature type="compositionally biased region" description="Acidic residues" evidence="1">
    <location>
        <begin position="127"/>
        <end position="136"/>
    </location>
</feature>
<dbReference type="Pfam" id="PF07543">
    <property type="entry name" value="PGA2"/>
    <property type="match status" value="1"/>
</dbReference>
<name>R4XG07_TAPDE</name>
<reference evidence="3 4" key="1">
    <citation type="journal article" date="2013" name="MBio">
        <title>Genome sequencing of the plant pathogen Taphrina deformans, the causal agent of peach leaf curl.</title>
        <authorList>
            <person name="Cisse O.H."/>
            <person name="Almeida J.M.G.C.F."/>
            <person name="Fonseca A."/>
            <person name="Kumar A.A."/>
            <person name="Salojaervi J."/>
            <person name="Overmyer K."/>
            <person name="Hauser P.M."/>
            <person name="Pagni M."/>
        </authorList>
    </citation>
    <scope>NUCLEOTIDE SEQUENCE [LARGE SCALE GENOMIC DNA]</scope>
    <source>
        <strain evidence="4">PYCC 5710 / ATCC 11124 / CBS 356.35 / IMI 108563 / JCM 9778 / NBRC 8474</strain>
    </source>
</reference>
<accession>R4XG07</accession>
<comment type="caution">
    <text evidence="3">The sequence shown here is derived from an EMBL/GenBank/DDBJ whole genome shotgun (WGS) entry which is preliminary data.</text>
</comment>
<dbReference type="PANTHER" id="PTHR28199:SF1">
    <property type="entry name" value="PROCESSING OF GAS1 AND ALP PROTEIN 2"/>
    <property type="match status" value="1"/>
</dbReference>
<evidence type="ECO:0000256" key="2">
    <source>
        <dbReference type="SAM" id="Phobius"/>
    </source>
</evidence>
<dbReference type="EMBL" id="CAHR02000148">
    <property type="protein sequence ID" value="CCG83434.1"/>
    <property type="molecule type" value="Genomic_DNA"/>
</dbReference>
<dbReference type="AlphaFoldDB" id="R4XG07"/>
<dbReference type="Proteomes" id="UP000013776">
    <property type="component" value="Unassembled WGS sequence"/>
</dbReference>
<evidence type="ECO:0000313" key="3">
    <source>
        <dbReference type="EMBL" id="CCG83434.1"/>
    </source>
</evidence>
<dbReference type="VEuPathDB" id="FungiDB:TAPDE_003648"/>
<dbReference type="PANTHER" id="PTHR28199">
    <property type="entry name" value="PROCESSING OF GAS1 AND ALP PROTEIN 2"/>
    <property type="match status" value="1"/>
</dbReference>
<dbReference type="OrthoDB" id="4227028at2759"/>
<gene>
    <name evidence="3" type="ORF">TAPDE_003648</name>
</gene>
<evidence type="ECO:0000256" key="1">
    <source>
        <dbReference type="SAM" id="MobiDB-lite"/>
    </source>
</evidence>
<feature type="region of interest" description="Disordered" evidence="1">
    <location>
        <begin position="77"/>
        <end position="143"/>
    </location>
</feature>
<evidence type="ECO:0000313" key="4">
    <source>
        <dbReference type="Proteomes" id="UP000013776"/>
    </source>
</evidence>
<dbReference type="GO" id="GO:0015031">
    <property type="term" value="P:protein transport"/>
    <property type="evidence" value="ECO:0007669"/>
    <property type="project" value="TreeGrafter"/>
</dbReference>